<comment type="caution">
    <text evidence="8">The sequence shown here is derived from an EMBL/GenBank/DDBJ whole genome shotgun (WGS) entry which is preliminary data.</text>
</comment>
<evidence type="ECO:0000256" key="4">
    <source>
        <dbReference type="ARBA" id="ARBA00023034"/>
    </source>
</evidence>
<proteinExistence type="predicted"/>
<dbReference type="PANTHER" id="PTHR13297:SF5">
    <property type="entry name" value="TBC1 DOMAIN FAMILY MEMBER 23"/>
    <property type="match status" value="1"/>
</dbReference>
<evidence type="ECO:0000256" key="5">
    <source>
        <dbReference type="SAM" id="MobiDB-lite"/>
    </source>
</evidence>
<dbReference type="InterPro" id="IPR000195">
    <property type="entry name" value="Rab-GAP-TBC_dom"/>
</dbReference>
<dbReference type="OrthoDB" id="73307at2759"/>
<comment type="subcellular location">
    <subcellularLocation>
        <location evidence="1">Golgi apparatus</location>
        <location evidence="1">trans-Golgi network</location>
    </subcellularLocation>
</comment>
<dbReference type="GO" id="GO:0099041">
    <property type="term" value="P:vesicle tethering to Golgi"/>
    <property type="evidence" value="ECO:0007669"/>
    <property type="project" value="TreeGrafter"/>
</dbReference>
<dbReference type="GO" id="GO:0005829">
    <property type="term" value="C:cytosol"/>
    <property type="evidence" value="ECO:0007669"/>
    <property type="project" value="GOC"/>
</dbReference>
<evidence type="ECO:0000256" key="2">
    <source>
        <dbReference type="ARBA" id="ARBA00014207"/>
    </source>
</evidence>
<evidence type="ECO:0000259" key="6">
    <source>
        <dbReference type="PROSITE" id="PS50086"/>
    </source>
</evidence>
<evidence type="ECO:0000313" key="9">
    <source>
        <dbReference type="Proteomes" id="UP000708208"/>
    </source>
</evidence>
<feature type="region of interest" description="Disordered" evidence="5">
    <location>
        <begin position="477"/>
        <end position="496"/>
    </location>
</feature>
<feature type="domain" description="Rhodanese" evidence="7">
    <location>
        <begin position="350"/>
        <end position="458"/>
    </location>
</feature>
<feature type="domain" description="Rab-GAP TBC" evidence="6">
    <location>
        <begin position="38"/>
        <end position="220"/>
    </location>
</feature>
<keyword evidence="9" id="KW-1185">Reference proteome</keyword>
<dbReference type="SMART" id="SM00164">
    <property type="entry name" value="TBC"/>
    <property type="match status" value="1"/>
</dbReference>
<reference evidence="8" key="1">
    <citation type="submission" date="2021-06" db="EMBL/GenBank/DDBJ databases">
        <authorList>
            <person name="Hodson N. C."/>
            <person name="Mongue J. A."/>
            <person name="Jaron S. K."/>
        </authorList>
    </citation>
    <scope>NUCLEOTIDE SEQUENCE</scope>
</reference>
<dbReference type="Pfam" id="PF00566">
    <property type="entry name" value="RabGAP-TBC"/>
    <property type="match status" value="1"/>
</dbReference>
<dbReference type="GO" id="GO:0042147">
    <property type="term" value="P:retrograde transport, endosome to Golgi"/>
    <property type="evidence" value="ECO:0007669"/>
    <property type="project" value="InterPro"/>
</dbReference>
<organism evidence="8 9">
    <name type="scientific">Allacma fusca</name>
    <dbReference type="NCBI Taxonomy" id="39272"/>
    <lineage>
        <taxon>Eukaryota</taxon>
        <taxon>Metazoa</taxon>
        <taxon>Ecdysozoa</taxon>
        <taxon>Arthropoda</taxon>
        <taxon>Hexapoda</taxon>
        <taxon>Collembola</taxon>
        <taxon>Symphypleona</taxon>
        <taxon>Sminthuridae</taxon>
        <taxon>Allacma</taxon>
    </lineage>
</organism>
<feature type="compositionally biased region" description="Low complexity" evidence="5">
    <location>
        <begin position="477"/>
        <end position="486"/>
    </location>
</feature>
<dbReference type="PROSITE" id="PS50206">
    <property type="entry name" value="RHODANESE_3"/>
    <property type="match status" value="1"/>
</dbReference>
<protein>
    <recommendedName>
        <fullName evidence="2">TBC1 domain family member 23</fullName>
    </recommendedName>
</protein>
<dbReference type="PROSITE" id="PS50086">
    <property type="entry name" value="TBC_RABGAP"/>
    <property type="match status" value="1"/>
</dbReference>
<dbReference type="PANTHER" id="PTHR13297">
    <property type="entry name" value="TBC1 DOMAIN FAMILY MEMBER 23-RELATED"/>
    <property type="match status" value="1"/>
</dbReference>
<gene>
    <name evidence="8" type="ORF">AFUS01_LOCUS24052</name>
</gene>
<evidence type="ECO:0000256" key="1">
    <source>
        <dbReference type="ARBA" id="ARBA00004601"/>
    </source>
</evidence>
<dbReference type="GO" id="GO:0005802">
    <property type="term" value="C:trans-Golgi network"/>
    <property type="evidence" value="ECO:0007669"/>
    <property type="project" value="TreeGrafter"/>
</dbReference>
<dbReference type="Pfam" id="PF00581">
    <property type="entry name" value="Rhodanese"/>
    <property type="match status" value="1"/>
</dbReference>
<keyword evidence="3" id="KW-0217">Developmental protein</keyword>
<dbReference type="Pfam" id="PF19430">
    <property type="entry name" value="TBC1D23_C"/>
    <property type="match status" value="1"/>
</dbReference>
<dbReference type="InterPro" id="IPR045799">
    <property type="entry name" value="TBC1D23_C"/>
</dbReference>
<keyword evidence="4" id="KW-0333">Golgi apparatus</keyword>
<dbReference type="Proteomes" id="UP000708208">
    <property type="component" value="Unassembled WGS sequence"/>
</dbReference>
<dbReference type="CDD" id="cd20788">
    <property type="entry name" value="TBC1D23_C-like"/>
    <property type="match status" value="1"/>
</dbReference>
<dbReference type="InterPro" id="IPR001763">
    <property type="entry name" value="Rhodanese-like_dom"/>
</dbReference>
<dbReference type="AlphaFoldDB" id="A0A8J2P904"/>
<sequence>MEDEEDPNWELALALETALQEDEGPNLEIVLQICRGRRIPSHLRAQVWQLCLGVDEYTAKLPVGSDIFDLPEQQELRRDCQSFVEKFGNEEEDRVSIVSDLESVLTGYCKSTQITFESGCGWLEVLQPLVTLKVSGGQLYQCFRSVLKDYIPRDVNNPEGLPFHIFRLLLLYHDPQLCSFLDSKRITPYLYCSGWLRTLFSNVCSLEAVLALWDVYLQFRDPFLVFHMALSLVLNAKDRVMELRDGDKSKIIELLQSLPSGLEPGDVTDFIAISQHYSTATPYSYRRMFETALFGSESFLTFGNGASSTSPSRRVAMHSLCMPISAYELLHSIRSARSVSLQLEPGGVEDGVRFFVVDCRPAEQYNAGHLPTAFHLDCGLMLQEPVSFSTAVQGLLLAQKEALSVGSAAGGEHLCFVGSGREEEDQYVHMVVSSFLQRNTVKVGLLSGGYQALHELLSPDPDDGLTDHDSATCLECRNNNSSSRDSSPAEKRNQSKLGLTSKSILNSFGSTLKAKYAQQKEKLIEYIVNPTGSQEERHVKSSDKEKSKPYRNLASVFSIDPSDEEDIKSVDESVGERVSLKAWLKKPEILGSFPCNEVMATGDHYAGYVLVTPTEIFMLRETDDRDVAEVSIRRLLSSVIKITSKKKHPELITFKYGCSEGDNVLITHCDRFFLSTNSKEFVALVKKQIDTKMAEETNP</sequence>
<dbReference type="EMBL" id="CAJVCH010296418">
    <property type="protein sequence ID" value="CAG7785427.1"/>
    <property type="molecule type" value="Genomic_DNA"/>
</dbReference>
<dbReference type="InterPro" id="IPR039755">
    <property type="entry name" value="TBC1D23"/>
</dbReference>
<evidence type="ECO:0000259" key="7">
    <source>
        <dbReference type="PROSITE" id="PS50206"/>
    </source>
</evidence>
<evidence type="ECO:0000256" key="3">
    <source>
        <dbReference type="ARBA" id="ARBA00022473"/>
    </source>
</evidence>
<evidence type="ECO:0000313" key="8">
    <source>
        <dbReference type="EMBL" id="CAG7785427.1"/>
    </source>
</evidence>
<accession>A0A8J2P904</accession>
<name>A0A8J2P904_9HEXA</name>